<evidence type="ECO:0000313" key="3">
    <source>
        <dbReference type="Proteomes" id="UP000199698"/>
    </source>
</evidence>
<keyword evidence="3" id="KW-1185">Reference proteome</keyword>
<reference evidence="3" key="1">
    <citation type="submission" date="2016-08" db="EMBL/GenBank/DDBJ databases">
        <authorList>
            <person name="Varghese N."/>
            <person name="Submissions Spin"/>
        </authorList>
    </citation>
    <scope>NUCLEOTIDE SEQUENCE [LARGE SCALE GENOMIC DNA]</scope>
    <source>
        <strain evidence="3">R-53144</strain>
    </source>
</reference>
<feature type="chain" id="PRO_5008688662" evidence="1">
    <location>
        <begin position="19"/>
        <end position="199"/>
    </location>
</feature>
<accession>A0A1C4AEQ3</accession>
<dbReference type="Proteomes" id="UP000199698">
    <property type="component" value="Unassembled WGS sequence"/>
</dbReference>
<proteinExistence type="predicted"/>
<dbReference type="InterPro" id="IPR024453">
    <property type="entry name" value="Peptidase_C92"/>
</dbReference>
<sequence length="199" mass="23058">MRFIMLFMLSLVSFISIASYKPQDGDIIFQSSQSRQSLAVEQATNSPYSHMGIIFIKNGKPYVFEAANKVIYTPLNSWIARGKNKKYIIKRLKNHDLSNNEIAKLKRVASSFEGKPYDIWFGWDNNYIYCSELIWKIYDKALKLKIGQLQTIKDFNLSSPAVKQKLKERYGNKIPYQETVISPVSIFNSPLLITVDKQW</sequence>
<keyword evidence="1" id="KW-0732">Signal</keyword>
<gene>
    <name evidence="2" type="ORF">GA0061080_101055</name>
</gene>
<protein>
    <submittedName>
        <fullName evidence="2">Permuted papain-like amidase enzyme, YaeF/YiiX, C92 family</fullName>
    </submittedName>
</protein>
<dbReference type="NCBIfam" id="NF007458">
    <property type="entry name" value="PRK10030.1"/>
    <property type="match status" value="1"/>
</dbReference>
<dbReference type="Pfam" id="PF05708">
    <property type="entry name" value="Peptidase_C92"/>
    <property type="match status" value="1"/>
</dbReference>
<dbReference type="InterPro" id="IPR038765">
    <property type="entry name" value="Papain-like_cys_pep_sf"/>
</dbReference>
<dbReference type="AlphaFoldDB" id="A0A1C4AEQ3"/>
<feature type="signal peptide" evidence="1">
    <location>
        <begin position="1"/>
        <end position="18"/>
    </location>
</feature>
<dbReference type="STRING" id="1798183.GA0061080_101055"/>
<dbReference type="RefSeq" id="WP_209435729.1">
    <property type="nucleotide sequence ID" value="NZ_FMBA01000010.1"/>
</dbReference>
<name>A0A1C4AEQ3_9GAMM</name>
<dbReference type="EMBL" id="FMBA01000010">
    <property type="protein sequence ID" value="SCB93118.1"/>
    <property type="molecule type" value="Genomic_DNA"/>
</dbReference>
<evidence type="ECO:0000256" key="1">
    <source>
        <dbReference type="SAM" id="SignalP"/>
    </source>
</evidence>
<dbReference type="SUPFAM" id="SSF54001">
    <property type="entry name" value="Cysteine proteinases"/>
    <property type="match status" value="1"/>
</dbReference>
<dbReference type="Gene3D" id="3.90.1720.10">
    <property type="entry name" value="endopeptidase domain like (from Nostoc punctiforme)"/>
    <property type="match status" value="1"/>
</dbReference>
<evidence type="ECO:0000313" key="2">
    <source>
        <dbReference type="EMBL" id="SCB93118.1"/>
    </source>
</evidence>
<organism evidence="2 3">
    <name type="scientific">Gilliamella intestini</name>
    <dbReference type="NCBI Taxonomy" id="1798183"/>
    <lineage>
        <taxon>Bacteria</taxon>
        <taxon>Pseudomonadati</taxon>
        <taxon>Pseudomonadota</taxon>
        <taxon>Gammaproteobacteria</taxon>
        <taxon>Orbales</taxon>
        <taxon>Orbaceae</taxon>
        <taxon>Gilliamella</taxon>
    </lineage>
</organism>